<reference evidence="2" key="2">
    <citation type="submission" date="2015-01" db="EMBL/GenBank/DDBJ databases">
        <title>Evolutionary Origins and Diversification of the Mycorrhizal Mutualists.</title>
        <authorList>
            <consortium name="DOE Joint Genome Institute"/>
            <consortium name="Mycorrhizal Genomics Consortium"/>
            <person name="Kohler A."/>
            <person name="Kuo A."/>
            <person name="Nagy L.G."/>
            <person name="Floudas D."/>
            <person name="Copeland A."/>
            <person name="Barry K.W."/>
            <person name="Cichocki N."/>
            <person name="Veneault-Fourrey C."/>
            <person name="LaButti K."/>
            <person name="Lindquist E.A."/>
            <person name="Lipzen A."/>
            <person name="Lundell T."/>
            <person name="Morin E."/>
            <person name="Murat C."/>
            <person name="Riley R."/>
            <person name="Ohm R."/>
            <person name="Sun H."/>
            <person name="Tunlid A."/>
            <person name="Henrissat B."/>
            <person name="Grigoriev I.V."/>
            <person name="Hibbett D.S."/>
            <person name="Martin F."/>
        </authorList>
    </citation>
    <scope>NUCLEOTIDE SEQUENCE [LARGE SCALE GENOMIC DNA]</scope>
    <source>
        <strain evidence="2">Ve08.2h10</strain>
    </source>
</reference>
<protein>
    <submittedName>
        <fullName evidence="1">Uncharacterized protein</fullName>
    </submittedName>
</protein>
<evidence type="ECO:0000313" key="1">
    <source>
        <dbReference type="EMBL" id="KIK75080.1"/>
    </source>
</evidence>
<dbReference type="Proteomes" id="UP000054538">
    <property type="component" value="Unassembled WGS sequence"/>
</dbReference>
<gene>
    <name evidence="1" type="ORF">PAXRUDRAFT_509226</name>
</gene>
<dbReference type="HOGENOM" id="CLU_1579036_0_0_1"/>
<reference evidence="1 2" key="1">
    <citation type="submission" date="2014-04" db="EMBL/GenBank/DDBJ databases">
        <authorList>
            <consortium name="DOE Joint Genome Institute"/>
            <person name="Kuo A."/>
            <person name="Kohler A."/>
            <person name="Jargeat P."/>
            <person name="Nagy L.G."/>
            <person name="Floudas D."/>
            <person name="Copeland A."/>
            <person name="Barry K.W."/>
            <person name="Cichocki N."/>
            <person name="Veneault-Fourrey C."/>
            <person name="LaButti K."/>
            <person name="Lindquist E.A."/>
            <person name="Lipzen A."/>
            <person name="Lundell T."/>
            <person name="Morin E."/>
            <person name="Murat C."/>
            <person name="Sun H."/>
            <person name="Tunlid A."/>
            <person name="Henrissat B."/>
            <person name="Grigoriev I.V."/>
            <person name="Hibbett D.S."/>
            <person name="Martin F."/>
            <person name="Nordberg H.P."/>
            <person name="Cantor M.N."/>
            <person name="Hua S.X."/>
        </authorList>
    </citation>
    <scope>NUCLEOTIDE SEQUENCE [LARGE SCALE GENOMIC DNA]</scope>
    <source>
        <strain evidence="1 2">Ve08.2h10</strain>
    </source>
</reference>
<evidence type="ECO:0000313" key="2">
    <source>
        <dbReference type="Proteomes" id="UP000054538"/>
    </source>
</evidence>
<keyword evidence="2" id="KW-1185">Reference proteome</keyword>
<organism evidence="1 2">
    <name type="scientific">Paxillus rubicundulus Ve08.2h10</name>
    <dbReference type="NCBI Taxonomy" id="930991"/>
    <lineage>
        <taxon>Eukaryota</taxon>
        <taxon>Fungi</taxon>
        <taxon>Dikarya</taxon>
        <taxon>Basidiomycota</taxon>
        <taxon>Agaricomycotina</taxon>
        <taxon>Agaricomycetes</taxon>
        <taxon>Agaricomycetidae</taxon>
        <taxon>Boletales</taxon>
        <taxon>Paxilineae</taxon>
        <taxon>Paxillaceae</taxon>
        <taxon>Paxillus</taxon>
    </lineage>
</organism>
<proteinExistence type="predicted"/>
<dbReference type="InParanoid" id="A0A0D0DCK5"/>
<dbReference type="EMBL" id="KN828364">
    <property type="protein sequence ID" value="KIK75080.1"/>
    <property type="molecule type" value="Genomic_DNA"/>
</dbReference>
<name>A0A0D0DCK5_9AGAM</name>
<dbReference type="AlphaFoldDB" id="A0A0D0DCK5"/>
<accession>A0A0D0DCK5</accession>
<sequence>MHAIFMHALLKSWGKCQGDIGSGHHSAEPLPLASPAFQIPHPPQAVIQLIFSLCQTLSHCSKRCHHTYDHTRYLAPLVSMHQWQVIFMHLRHRAHRIPQTLSLSQCCITTSLHTYIIIDVSSPTCLILISNIFYHSAHWIWVSNCHHTLEFSSRMDHWVEHETGNSPRV</sequence>